<dbReference type="VEuPathDB" id="FungiDB:AeMF1_006941"/>
<reference evidence="3 4" key="1">
    <citation type="submission" date="2019-07" db="EMBL/GenBank/DDBJ databases">
        <title>Genomics analysis of Aphanomyces spp. identifies a new class of oomycete effector associated with host adaptation.</title>
        <authorList>
            <person name="Gaulin E."/>
        </authorList>
    </citation>
    <scope>NUCLEOTIDE SEQUENCE [LARGE SCALE GENOMIC DNA]</scope>
    <source>
        <strain evidence="3 4">ATCC 201684</strain>
    </source>
</reference>
<dbReference type="AlphaFoldDB" id="A0A6G0XFB6"/>
<dbReference type="EMBL" id="VJMJ01000068">
    <property type="protein sequence ID" value="KAF0738932.1"/>
    <property type="molecule type" value="Genomic_DNA"/>
</dbReference>
<proteinExistence type="predicted"/>
<evidence type="ECO:0000256" key="1">
    <source>
        <dbReference type="SAM" id="Coils"/>
    </source>
</evidence>
<comment type="caution">
    <text evidence="3">The sequence shown here is derived from an EMBL/GenBank/DDBJ whole genome shotgun (WGS) entry which is preliminary data.</text>
</comment>
<evidence type="ECO:0000256" key="2">
    <source>
        <dbReference type="SAM" id="MobiDB-lite"/>
    </source>
</evidence>
<gene>
    <name evidence="3" type="ORF">Ae201684_005303</name>
</gene>
<sequence>MGHIAYADDGLLESAGSSSQDDVDGDSEDQTVPSNGKHSHKRIIQDEIERQRKMRKPNTNKRNDISSGLVALGESLSKGIVEAANLKSSRPSSDNLENAISKTNKQLEEMSSLLKQHIDQSSAVHTALLKLLQEKF</sequence>
<accession>A0A6G0XFB6</accession>
<feature type="coiled-coil region" evidence="1">
    <location>
        <begin position="93"/>
        <end position="120"/>
    </location>
</feature>
<feature type="region of interest" description="Disordered" evidence="2">
    <location>
        <begin position="1"/>
        <end position="67"/>
    </location>
</feature>
<keyword evidence="4" id="KW-1185">Reference proteome</keyword>
<evidence type="ECO:0000313" key="4">
    <source>
        <dbReference type="Proteomes" id="UP000481153"/>
    </source>
</evidence>
<evidence type="ECO:0000313" key="3">
    <source>
        <dbReference type="EMBL" id="KAF0738932.1"/>
    </source>
</evidence>
<organism evidence="3 4">
    <name type="scientific">Aphanomyces euteiches</name>
    <dbReference type="NCBI Taxonomy" id="100861"/>
    <lineage>
        <taxon>Eukaryota</taxon>
        <taxon>Sar</taxon>
        <taxon>Stramenopiles</taxon>
        <taxon>Oomycota</taxon>
        <taxon>Saprolegniomycetes</taxon>
        <taxon>Saprolegniales</taxon>
        <taxon>Verrucalvaceae</taxon>
        <taxon>Aphanomyces</taxon>
    </lineage>
</organism>
<keyword evidence="1" id="KW-0175">Coiled coil</keyword>
<name>A0A6G0XFB6_9STRA</name>
<dbReference type="Proteomes" id="UP000481153">
    <property type="component" value="Unassembled WGS sequence"/>
</dbReference>
<protein>
    <submittedName>
        <fullName evidence="3">Uncharacterized protein</fullName>
    </submittedName>
</protein>